<feature type="region of interest" description="Disordered" evidence="2">
    <location>
        <begin position="100"/>
        <end position="121"/>
    </location>
</feature>
<dbReference type="RefSeq" id="XP_028825370.1">
    <property type="nucleotide sequence ID" value="XM_028969537.1"/>
</dbReference>
<evidence type="ECO:0000256" key="1">
    <source>
        <dbReference type="SAM" id="Coils"/>
    </source>
</evidence>
<reference evidence="3" key="3">
    <citation type="submission" date="2025-09" db="UniProtKB">
        <authorList>
            <consortium name="Ensembl"/>
        </authorList>
    </citation>
    <scope>IDENTIFICATION</scope>
</reference>
<dbReference type="GeneID" id="114784270"/>
<evidence type="ECO:0000256" key="2">
    <source>
        <dbReference type="SAM" id="MobiDB-lite"/>
    </source>
</evidence>
<feature type="region of interest" description="Disordered" evidence="2">
    <location>
        <begin position="238"/>
        <end position="283"/>
    </location>
</feature>
<reference evidence="3 4" key="1">
    <citation type="submission" date="2020-06" db="EMBL/GenBank/DDBJ databases">
        <authorList>
            <consortium name="Wellcome Sanger Institute Data Sharing"/>
        </authorList>
    </citation>
    <scope>NUCLEOTIDE SEQUENCE [LARGE SCALE GENOMIC DNA]</scope>
</reference>
<dbReference type="AlphaFoldDB" id="A0AAY4DQB9"/>
<organism evidence="3 4">
    <name type="scientific">Denticeps clupeoides</name>
    <name type="common">denticle herring</name>
    <dbReference type="NCBI Taxonomy" id="299321"/>
    <lineage>
        <taxon>Eukaryota</taxon>
        <taxon>Metazoa</taxon>
        <taxon>Chordata</taxon>
        <taxon>Craniata</taxon>
        <taxon>Vertebrata</taxon>
        <taxon>Euteleostomi</taxon>
        <taxon>Actinopterygii</taxon>
        <taxon>Neopterygii</taxon>
        <taxon>Teleostei</taxon>
        <taxon>Clupei</taxon>
        <taxon>Clupeiformes</taxon>
        <taxon>Denticipitoidei</taxon>
        <taxon>Denticipitidae</taxon>
        <taxon>Denticeps</taxon>
    </lineage>
</organism>
<feature type="compositionally biased region" description="Pro residues" evidence="2">
    <location>
        <begin position="263"/>
        <end position="278"/>
    </location>
</feature>
<accession>A0AAY4DQB9</accession>
<feature type="compositionally biased region" description="Basic and acidic residues" evidence="2">
    <location>
        <begin position="242"/>
        <end position="251"/>
    </location>
</feature>
<evidence type="ECO:0000313" key="3">
    <source>
        <dbReference type="Ensembl" id="ENSDCDP00010047404.1"/>
    </source>
</evidence>
<dbReference type="Ensembl" id="ENSDCDT00010057636.1">
    <property type="protein sequence ID" value="ENSDCDP00010047404.1"/>
    <property type="gene ID" value="ENSDCDG00010028699.1"/>
</dbReference>
<dbReference type="InterPro" id="IPR028043">
    <property type="entry name" value="PAAT-like"/>
</dbReference>
<name>A0AAY4DQB9_9TELE</name>
<keyword evidence="4" id="KW-1185">Reference proteome</keyword>
<dbReference type="PANTHER" id="PTHR14787:SF1">
    <property type="entry name" value="ATPASE PAAT"/>
    <property type="match status" value="1"/>
</dbReference>
<dbReference type="Proteomes" id="UP000694580">
    <property type="component" value="Chromosome 2"/>
</dbReference>
<keyword evidence="1" id="KW-0175">Coiled coil</keyword>
<dbReference type="PANTHER" id="PTHR14787">
    <property type="entry name" value="C10ORF188 FAMILY MEMBER"/>
    <property type="match status" value="1"/>
</dbReference>
<sequence length="393" mass="42572">MSRPLRTCKDGRISASSSWTSRSEKYHVADVIFTYQPLSQNKQADGAALNESRPLYLERAEDDTPCVIALQCTQNPPAAIHRLLVVSEARTMEAYSQSGEYCGTSRGEKDPGVPNEGNDERGPFYRKLIELESPSTSCELKLLSLGGRTGIAVSHIEVGLRLLEAGDGGQRADPSIDLQRVQNMMEKMGTSLSPGAQSLMDMVQFQQKNRSDVLAGGFLPLLLGSGGLTGLAKMELVSAPTEHSEPTERAVSDTASTESQAPDPRPPPQAAHSPPPPTAASGISRGALKDLMSSFLGAQPGQHCSVGPEVFPLLQSVCGQVAQLRMEDSTTAEVKGHLHNGPRDGHVCCRDLVQMVEKQMEGMERRLKEHMDQRLDALQHKIEVLLQQTSPQT</sequence>
<gene>
    <name evidence="3" type="primary">c2h10orf88</name>
</gene>
<evidence type="ECO:0000313" key="4">
    <source>
        <dbReference type="Proteomes" id="UP000694580"/>
    </source>
</evidence>
<dbReference type="CTD" id="118221867"/>
<feature type="coiled-coil region" evidence="1">
    <location>
        <begin position="353"/>
        <end position="388"/>
    </location>
</feature>
<proteinExistence type="predicted"/>
<dbReference type="Pfam" id="PF14958">
    <property type="entry name" value="PAAT-like"/>
    <property type="match status" value="1"/>
</dbReference>
<dbReference type="GeneTree" id="ENSGT00390000017384"/>
<protein>
    <submittedName>
        <fullName evidence="3">Uncharacterized protein</fullName>
    </submittedName>
</protein>
<reference evidence="3" key="2">
    <citation type="submission" date="2025-08" db="UniProtKB">
        <authorList>
            <consortium name="Ensembl"/>
        </authorList>
    </citation>
    <scope>IDENTIFICATION</scope>
</reference>